<evidence type="ECO:0000256" key="6">
    <source>
        <dbReference type="ARBA" id="ARBA00023163"/>
    </source>
</evidence>
<dbReference type="SUPFAM" id="SSF55785">
    <property type="entry name" value="PYP-like sensor domain (PAS domain)"/>
    <property type="match status" value="1"/>
</dbReference>
<evidence type="ECO:0000313" key="13">
    <source>
        <dbReference type="Proteomes" id="UP001524502"/>
    </source>
</evidence>
<evidence type="ECO:0000313" key="12">
    <source>
        <dbReference type="EMBL" id="MCQ4636304.1"/>
    </source>
</evidence>
<dbReference type="InterPro" id="IPR002078">
    <property type="entry name" value="Sigma_54_int"/>
</dbReference>
<dbReference type="Pfam" id="PF00158">
    <property type="entry name" value="Sigma54_activat"/>
    <property type="match status" value="1"/>
</dbReference>
<dbReference type="PROSITE" id="PS50113">
    <property type="entry name" value="PAC"/>
    <property type="match status" value="1"/>
</dbReference>
<feature type="domain" description="PAS" evidence="10">
    <location>
        <begin position="9"/>
        <end position="60"/>
    </location>
</feature>
<dbReference type="EMBL" id="JANFXK010000005">
    <property type="protein sequence ID" value="MCQ4636304.1"/>
    <property type="molecule type" value="Genomic_DNA"/>
</dbReference>
<dbReference type="PANTHER" id="PTHR32071">
    <property type="entry name" value="TRANSCRIPTIONAL REGULATORY PROTEIN"/>
    <property type="match status" value="1"/>
</dbReference>
<feature type="domain" description="Sigma-54 factor interaction" evidence="9">
    <location>
        <begin position="153"/>
        <end position="382"/>
    </location>
</feature>
<evidence type="ECO:0000256" key="3">
    <source>
        <dbReference type="ARBA" id="ARBA00022840"/>
    </source>
</evidence>
<evidence type="ECO:0000259" key="10">
    <source>
        <dbReference type="PROSITE" id="PS50112"/>
    </source>
</evidence>
<keyword evidence="5" id="KW-0238">DNA-binding</keyword>
<evidence type="ECO:0000256" key="7">
    <source>
        <dbReference type="ARBA" id="ARBA00029500"/>
    </source>
</evidence>
<evidence type="ECO:0000256" key="2">
    <source>
        <dbReference type="ARBA" id="ARBA00022797"/>
    </source>
</evidence>
<dbReference type="PROSITE" id="PS50045">
    <property type="entry name" value="SIGMA54_INTERACT_4"/>
    <property type="match status" value="1"/>
</dbReference>
<dbReference type="CDD" id="cd00130">
    <property type="entry name" value="PAS"/>
    <property type="match status" value="1"/>
</dbReference>
<dbReference type="SMART" id="SM00091">
    <property type="entry name" value="PAS"/>
    <property type="match status" value="1"/>
</dbReference>
<proteinExistence type="predicted"/>
<keyword evidence="8" id="KW-0175">Coiled coil</keyword>
<dbReference type="Gene3D" id="1.10.10.60">
    <property type="entry name" value="Homeodomain-like"/>
    <property type="match status" value="1"/>
</dbReference>
<dbReference type="InterPro" id="IPR000014">
    <property type="entry name" value="PAS"/>
</dbReference>
<dbReference type="Pfam" id="PF25601">
    <property type="entry name" value="AAA_lid_14"/>
    <property type="match status" value="1"/>
</dbReference>
<protein>
    <recommendedName>
        <fullName evidence="7">HTH-type transcriptional regulatory protein TyrR</fullName>
    </recommendedName>
</protein>
<evidence type="ECO:0000256" key="5">
    <source>
        <dbReference type="ARBA" id="ARBA00023125"/>
    </source>
</evidence>
<gene>
    <name evidence="12" type="ORF">NE619_06145</name>
</gene>
<keyword evidence="3" id="KW-0067">ATP-binding</keyword>
<dbReference type="NCBIfam" id="TIGR00229">
    <property type="entry name" value="sensory_box"/>
    <property type="match status" value="1"/>
</dbReference>
<keyword evidence="1" id="KW-0547">Nucleotide-binding</keyword>
<dbReference type="Gene3D" id="3.30.450.20">
    <property type="entry name" value="PAS domain"/>
    <property type="match status" value="1"/>
</dbReference>
<feature type="coiled-coil region" evidence="8">
    <location>
        <begin position="119"/>
        <end position="146"/>
    </location>
</feature>
<dbReference type="InterPro" id="IPR003593">
    <property type="entry name" value="AAA+_ATPase"/>
</dbReference>
<dbReference type="InterPro" id="IPR058031">
    <property type="entry name" value="AAA_lid_NorR"/>
</dbReference>
<dbReference type="PANTHER" id="PTHR32071:SF57">
    <property type="entry name" value="C4-DICARBOXYLATE TRANSPORT TRANSCRIPTIONAL REGULATORY PROTEIN DCTD"/>
    <property type="match status" value="1"/>
</dbReference>
<evidence type="ECO:0000259" key="11">
    <source>
        <dbReference type="PROSITE" id="PS50113"/>
    </source>
</evidence>
<dbReference type="InterPro" id="IPR000700">
    <property type="entry name" value="PAS-assoc_C"/>
</dbReference>
<dbReference type="InterPro" id="IPR025662">
    <property type="entry name" value="Sigma_54_int_dom_ATP-bd_1"/>
</dbReference>
<dbReference type="PROSITE" id="PS50112">
    <property type="entry name" value="PAS"/>
    <property type="match status" value="1"/>
</dbReference>
<dbReference type="PROSITE" id="PS00676">
    <property type="entry name" value="SIGMA54_INTERACT_2"/>
    <property type="match status" value="1"/>
</dbReference>
<dbReference type="Proteomes" id="UP001524502">
    <property type="component" value="Unassembled WGS sequence"/>
</dbReference>
<dbReference type="Pfam" id="PF08448">
    <property type="entry name" value="PAS_4"/>
    <property type="match status" value="1"/>
</dbReference>
<dbReference type="InterPro" id="IPR025944">
    <property type="entry name" value="Sigma_54_int_dom_CS"/>
</dbReference>
<dbReference type="SUPFAM" id="SSF46689">
    <property type="entry name" value="Homeodomain-like"/>
    <property type="match status" value="1"/>
</dbReference>
<dbReference type="CDD" id="cd00009">
    <property type="entry name" value="AAA"/>
    <property type="match status" value="1"/>
</dbReference>
<reference evidence="12 13" key="1">
    <citation type="submission" date="2022-06" db="EMBL/GenBank/DDBJ databases">
        <title>Isolation of gut microbiota from human fecal samples.</title>
        <authorList>
            <person name="Pamer E.G."/>
            <person name="Barat B."/>
            <person name="Waligurski E."/>
            <person name="Medina S."/>
            <person name="Paddock L."/>
            <person name="Mostad J."/>
        </authorList>
    </citation>
    <scope>NUCLEOTIDE SEQUENCE [LARGE SCALE GENOMIC DNA]</scope>
    <source>
        <strain evidence="12 13">SL.3.17</strain>
    </source>
</reference>
<dbReference type="InterPro" id="IPR009057">
    <property type="entry name" value="Homeodomain-like_sf"/>
</dbReference>
<dbReference type="InterPro" id="IPR030828">
    <property type="entry name" value="HTH_TyrR"/>
</dbReference>
<sequence>MKKLDIAKEVEILKTAFESSYDGIHILDSDGNTLYINSACTRIEGISKEEAMNRTIKELVANGVYSESVTLKVLETKAPTTIIQTAKNGSQLLSTGTPTFKEDGSIDKVIVNSRDITALNELKRELSVKEELARQYRVELELLKKEHGKQADLIAKSPAMQKIIRLALNVAKVDSTVLITGESGVGKGVLAEFIHNNSACAEGPFIKIDCSSIPESLFESELFGYEKGAFTGAERTGKAGLLELANGGTVFLDEIGEMPLSMQPKLMRAIQHREIVPVGGKLVKKLDLRIIAATNVDLAQKVRDKEFREDLYYRLNVVPIRIPALRERKEDILPLILRLMEKLNEHYGFHKHLTEEVKDTLLEYEWPGNIRELENVIERILVSTQDDIIDSKSLPSHLTRGKTGDFPFYKMTAEDYKTALAKYDAHLLKQAVQEAGSIPKAAQKLGVDATTIRRKMARYGKLLKEE</sequence>
<accession>A0ABT1RM84</accession>
<dbReference type="InterPro" id="IPR027417">
    <property type="entry name" value="P-loop_NTPase"/>
</dbReference>
<dbReference type="SMART" id="SM00382">
    <property type="entry name" value="AAA"/>
    <property type="match status" value="1"/>
</dbReference>
<dbReference type="PROSITE" id="PS00688">
    <property type="entry name" value="SIGMA54_INTERACT_3"/>
    <property type="match status" value="1"/>
</dbReference>
<dbReference type="PROSITE" id="PS00675">
    <property type="entry name" value="SIGMA54_INTERACT_1"/>
    <property type="match status" value="1"/>
</dbReference>
<dbReference type="Pfam" id="PF18024">
    <property type="entry name" value="HTH_50"/>
    <property type="match status" value="1"/>
</dbReference>
<evidence type="ECO:0000259" key="9">
    <source>
        <dbReference type="PROSITE" id="PS50045"/>
    </source>
</evidence>
<feature type="domain" description="PAC" evidence="11">
    <location>
        <begin position="76"/>
        <end position="128"/>
    </location>
</feature>
<dbReference type="Gene3D" id="3.40.50.300">
    <property type="entry name" value="P-loop containing nucleotide triphosphate hydrolases"/>
    <property type="match status" value="1"/>
</dbReference>
<evidence type="ECO:0000256" key="4">
    <source>
        <dbReference type="ARBA" id="ARBA00023015"/>
    </source>
</evidence>
<keyword evidence="4" id="KW-0805">Transcription regulation</keyword>
<organism evidence="12 13">
    <name type="scientific">Anaerovorax odorimutans</name>
    <dbReference type="NCBI Taxonomy" id="109327"/>
    <lineage>
        <taxon>Bacteria</taxon>
        <taxon>Bacillati</taxon>
        <taxon>Bacillota</taxon>
        <taxon>Clostridia</taxon>
        <taxon>Peptostreptococcales</taxon>
        <taxon>Anaerovoracaceae</taxon>
        <taxon>Anaerovorax</taxon>
    </lineage>
</organism>
<keyword evidence="6" id="KW-0804">Transcription</keyword>
<dbReference type="InterPro" id="IPR025943">
    <property type="entry name" value="Sigma_54_int_dom_ATP-bd_2"/>
</dbReference>
<dbReference type="Gene3D" id="1.10.8.60">
    <property type="match status" value="1"/>
</dbReference>
<keyword evidence="2" id="KW-0058">Aromatic hydrocarbons catabolism</keyword>
<dbReference type="SUPFAM" id="SSF52540">
    <property type="entry name" value="P-loop containing nucleoside triphosphate hydrolases"/>
    <property type="match status" value="1"/>
</dbReference>
<comment type="caution">
    <text evidence="12">The sequence shown here is derived from an EMBL/GenBank/DDBJ whole genome shotgun (WGS) entry which is preliminary data.</text>
</comment>
<evidence type="ECO:0000256" key="1">
    <source>
        <dbReference type="ARBA" id="ARBA00022741"/>
    </source>
</evidence>
<dbReference type="InterPro" id="IPR035965">
    <property type="entry name" value="PAS-like_dom_sf"/>
</dbReference>
<dbReference type="InterPro" id="IPR013656">
    <property type="entry name" value="PAS_4"/>
</dbReference>
<keyword evidence="13" id="KW-1185">Reference proteome</keyword>
<dbReference type="RefSeq" id="WP_256131488.1">
    <property type="nucleotide sequence ID" value="NZ_JANFXK010000005.1"/>
</dbReference>
<name>A0ABT1RM84_9FIRM</name>
<evidence type="ECO:0000256" key="8">
    <source>
        <dbReference type="SAM" id="Coils"/>
    </source>
</evidence>